<dbReference type="PANTHER" id="PTHR33181:SF15">
    <property type="entry name" value="PROTEIN FAR1-RELATED SEQUENCE"/>
    <property type="match status" value="1"/>
</dbReference>
<gene>
    <name evidence="2" type="ORF">CR513_28525</name>
</gene>
<evidence type="ECO:0000256" key="1">
    <source>
        <dbReference type="SAM" id="Phobius"/>
    </source>
</evidence>
<dbReference type="OrthoDB" id="1620383at2759"/>
<keyword evidence="1" id="KW-0472">Membrane</keyword>
<dbReference type="AlphaFoldDB" id="A0A371GGS0"/>
<evidence type="ECO:0000313" key="3">
    <source>
        <dbReference type="Proteomes" id="UP000257109"/>
    </source>
</evidence>
<protein>
    <submittedName>
        <fullName evidence="2">Uncharacterized protein</fullName>
    </submittedName>
</protein>
<dbReference type="Proteomes" id="UP000257109">
    <property type="component" value="Unassembled WGS sequence"/>
</dbReference>
<keyword evidence="1" id="KW-1133">Transmembrane helix</keyword>
<feature type="transmembrane region" description="Helical" evidence="1">
    <location>
        <begin position="20"/>
        <end position="38"/>
    </location>
</feature>
<dbReference type="PANTHER" id="PTHR33181">
    <property type="entry name" value="OS01G0778500 PROTEIN"/>
    <property type="match status" value="1"/>
</dbReference>
<name>A0A371GGS0_MUCPR</name>
<accession>A0A371GGS0</accession>
<comment type="caution">
    <text evidence="2">The sequence shown here is derived from an EMBL/GenBank/DDBJ whole genome shotgun (WGS) entry which is preliminary data.</text>
</comment>
<sequence>MIQTQSSTLQCTCTVKRINSILGFIPYTLCFFVVLIEGHKNRLVNLYKDIKSFGEYEDIRVTWKMIQTQSSTPQRTCTVKRINRHKNGLVNLYKDMQSFGEYEDIRVMWKMIQTQSSTPQCTCTVKRINRSSYWILCFRPT</sequence>
<feature type="non-terminal residue" evidence="2">
    <location>
        <position position="1"/>
    </location>
</feature>
<organism evidence="2 3">
    <name type="scientific">Mucuna pruriens</name>
    <name type="common">Velvet bean</name>
    <name type="synonym">Dolichos pruriens</name>
    <dbReference type="NCBI Taxonomy" id="157652"/>
    <lineage>
        <taxon>Eukaryota</taxon>
        <taxon>Viridiplantae</taxon>
        <taxon>Streptophyta</taxon>
        <taxon>Embryophyta</taxon>
        <taxon>Tracheophyta</taxon>
        <taxon>Spermatophyta</taxon>
        <taxon>Magnoliopsida</taxon>
        <taxon>eudicotyledons</taxon>
        <taxon>Gunneridae</taxon>
        <taxon>Pentapetalae</taxon>
        <taxon>rosids</taxon>
        <taxon>fabids</taxon>
        <taxon>Fabales</taxon>
        <taxon>Fabaceae</taxon>
        <taxon>Papilionoideae</taxon>
        <taxon>50 kb inversion clade</taxon>
        <taxon>NPAAA clade</taxon>
        <taxon>indigoferoid/millettioid clade</taxon>
        <taxon>Phaseoleae</taxon>
        <taxon>Mucuna</taxon>
    </lineage>
</organism>
<keyword evidence="3" id="KW-1185">Reference proteome</keyword>
<reference evidence="2" key="1">
    <citation type="submission" date="2018-05" db="EMBL/GenBank/DDBJ databases">
        <title>Draft genome of Mucuna pruriens seed.</title>
        <authorList>
            <person name="Nnadi N.E."/>
            <person name="Vos R."/>
            <person name="Hasami M.H."/>
            <person name="Devisetty U.K."/>
            <person name="Aguiy J.C."/>
        </authorList>
    </citation>
    <scope>NUCLEOTIDE SEQUENCE [LARGE SCALE GENOMIC DNA]</scope>
    <source>
        <strain evidence="2">JCA_2017</strain>
    </source>
</reference>
<dbReference type="EMBL" id="QJKJ01005598">
    <property type="protein sequence ID" value="RDX89716.1"/>
    <property type="molecule type" value="Genomic_DNA"/>
</dbReference>
<proteinExistence type="predicted"/>
<evidence type="ECO:0000313" key="2">
    <source>
        <dbReference type="EMBL" id="RDX89716.1"/>
    </source>
</evidence>
<keyword evidence="1" id="KW-0812">Transmembrane</keyword>